<comment type="similarity">
    <text evidence="6">Belongs to the ABC-4 integral membrane protein family.</text>
</comment>
<feature type="transmembrane region" description="Helical" evidence="7">
    <location>
        <begin position="19"/>
        <end position="39"/>
    </location>
</feature>
<evidence type="ECO:0000256" key="6">
    <source>
        <dbReference type="ARBA" id="ARBA00038076"/>
    </source>
</evidence>
<evidence type="ECO:0000259" key="9">
    <source>
        <dbReference type="Pfam" id="PF12704"/>
    </source>
</evidence>
<dbReference type="PANTHER" id="PTHR30572">
    <property type="entry name" value="MEMBRANE COMPONENT OF TRANSPORTER-RELATED"/>
    <property type="match status" value="1"/>
</dbReference>
<dbReference type="EMBL" id="JACOQK010000001">
    <property type="protein sequence ID" value="MBC5787827.1"/>
    <property type="molecule type" value="Genomic_DNA"/>
</dbReference>
<feature type="domain" description="ABC3 transporter permease C-terminal" evidence="8">
    <location>
        <begin position="270"/>
        <end position="383"/>
    </location>
</feature>
<evidence type="ECO:0000313" key="11">
    <source>
        <dbReference type="Proteomes" id="UP000649151"/>
    </source>
</evidence>
<name>A0ABR7ISN1_9CLOT</name>
<dbReference type="Proteomes" id="UP000649151">
    <property type="component" value="Unassembled WGS sequence"/>
</dbReference>
<keyword evidence="2" id="KW-1003">Cell membrane</keyword>
<dbReference type="Pfam" id="PF02687">
    <property type="entry name" value="FtsX"/>
    <property type="match status" value="1"/>
</dbReference>
<accession>A0ABR7ISN1</accession>
<organism evidence="10 11">
    <name type="scientific">Clostridium facile</name>
    <dbReference type="NCBI Taxonomy" id="2763035"/>
    <lineage>
        <taxon>Bacteria</taxon>
        <taxon>Bacillati</taxon>
        <taxon>Bacillota</taxon>
        <taxon>Clostridia</taxon>
        <taxon>Eubacteriales</taxon>
        <taxon>Clostridiaceae</taxon>
        <taxon>Clostridium</taxon>
    </lineage>
</organism>
<keyword evidence="11" id="KW-1185">Reference proteome</keyword>
<protein>
    <submittedName>
        <fullName evidence="10">ABC transporter permease</fullName>
    </submittedName>
</protein>
<dbReference type="RefSeq" id="WP_159427344.1">
    <property type="nucleotide sequence ID" value="NZ_JACOQK010000001.1"/>
</dbReference>
<evidence type="ECO:0000256" key="2">
    <source>
        <dbReference type="ARBA" id="ARBA00022475"/>
    </source>
</evidence>
<comment type="caution">
    <text evidence="10">The sequence shown here is derived from an EMBL/GenBank/DDBJ whole genome shotgun (WGS) entry which is preliminary data.</text>
</comment>
<feature type="transmembrane region" description="Helical" evidence="7">
    <location>
        <begin position="353"/>
        <end position="373"/>
    </location>
</feature>
<gene>
    <name evidence="10" type="ORF">H8Z77_07325</name>
</gene>
<evidence type="ECO:0000313" key="10">
    <source>
        <dbReference type="EMBL" id="MBC5787827.1"/>
    </source>
</evidence>
<dbReference type="InterPro" id="IPR003838">
    <property type="entry name" value="ABC3_permease_C"/>
</dbReference>
<dbReference type="Pfam" id="PF12704">
    <property type="entry name" value="MacB_PCD"/>
    <property type="match status" value="1"/>
</dbReference>
<dbReference type="PANTHER" id="PTHR30572:SF4">
    <property type="entry name" value="ABC TRANSPORTER PERMEASE YTRF"/>
    <property type="match status" value="1"/>
</dbReference>
<keyword evidence="3 7" id="KW-0812">Transmembrane</keyword>
<keyword evidence="5 7" id="KW-0472">Membrane</keyword>
<comment type="subcellular location">
    <subcellularLocation>
        <location evidence="1">Cell membrane</location>
        <topology evidence="1">Multi-pass membrane protein</topology>
    </subcellularLocation>
</comment>
<sequence>MGVLADSLKSIFRKKARSVLTMLGVAIGVFSVVIISSIGDVGKDVINQELNSIGIDGVMIGVDSSKTSKTIGEEQLQLVQKNPVVKQSMPLMMKYSTVSAHGNSDQCVVFGVDKTVESMVSLDLLHGRMLNQADINGQETNCIVDESYAKNMYGRSNIVGKEISIQLNGVEQDFTVVGVVASGGNMLQGMMGEYIPCFLYAPITTIQKGYNAKGYDQIMIKLVDDSNDITQLQTELEQQLGEGNVSVQNLVQQKDKLNGILNTVTGVLALIGGISLLVSGISIMTVMMTSVQERKKEIGIKKAIGASKGRILCEFLSESFFICLFGSIIGIVIGTACVIAGCRLFGFSFFWNWKLLFTCLGFSCGIGMLFGVYPARRAADLNPVEALRSE</sequence>
<dbReference type="InterPro" id="IPR025857">
    <property type="entry name" value="MacB_PCD"/>
</dbReference>
<proteinExistence type="inferred from homology"/>
<feature type="transmembrane region" description="Helical" evidence="7">
    <location>
        <begin position="312"/>
        <end position="341"/>
    </location>
</feature>
<evidence type="ECO:0000256" key="7">
    <source>
        <dbReference type="SAM" id="Phobius"/>
    </source>
</evidence>
<evidence type="ECO:0000256" key="5">
    <source>
        <dbReference type="ARBA" id="ARBA00023136"/>
    </source>
</evidence>
<evidence type="ECO:0000256" key="3">
    <source>
        <dbReference type="ARBA" id="ARBA00022692"/>
    </source>
</evidence>
<evidence type="ECO:0000256" key="4">
    <source>
        <dbReference type="ARBA" id="ARBA00022989"/>
    </source>
</evidence>
<evidence type="ECO:0000256" key="1">
    <source>
        <dbReference type="ARBA" id="ARBA00004651"/>
    </source>
</evidence>
<reference evidence="10 11" key="1">
    <citation type="submission" date="2020-08" db="EMBL/GenBank/DDBJ databases">
        <title>Genome public.</title>
        <authorList>
            <person name="Liu C."/>
            <person name="Sun Q."/>
        </authorList>
    </citation>
    <scope>NUCLEOTIDE SEQUENCE [LARGE SCALE GENOMIC DNA]</scope>
    <source>
        <strain evidence="10 11">NSJ-27</strain>
    </source>
</reference>
<feature type="transmembrane region" description="Helical" evidence="7">
    <location>
        <begin position="267"/>
        <end position="291"/>
    </location>
</feature>
<feature type="domain" description="MacB-like periplasmic core" evidence="9">
    <location>
        <begin position="18"/>
        <end position="238"/>
    </location>
</feature>
<evidence type="ECO:0000259" key="8">
    <source>
        <dbReference type="Pfam" id="PF02687"/>
    </source>
</evidence>
<keyword evidence="4 7" id="KW-1133">Transmembrane helix</keyword>
<dbReference type="InterPro" id="IPR050250">
    <property type="entry name" value="Macrolide_Exporter_MacB"/>
</dbReference>